<protein>
    <recommendedName>
        <fullName evidence="1">N-acetyltransferase domain-containing protein</fullName>
    </recommendedName>
</protein>
<dbReference type="Proteomes" id="UP001354989">
    <property type="component" value="Plasmid pPP5"/>
</dbReference>
<evidence type="ECO:0000313" key="2">
    <source>
        <dbReference type="EMBL" id="BDD01986.1"/>
    </source>
</evidence>
<name>A0ABM7VM52_9BACT</name>
<geneLocation type="plasmid" evidence="2 3">
    <name>pPP5</name>
</geneLocation>
<dbReference type="EMBL" id="AP025297">
    <property type="protein sequence ID" value="BDD01986.1"/>
    <property type="molecule type" value="Genomic_DNA"/>
</dbReference>
<dbReference type="PANTHER" id="PTHR43792">
    <property type="entry name" value="GNAT FAMILY, PUTATIVE (AFU_ORTHOLOGUE AFUA_3G00765)-RELATED-RELATED"/>
    <property type="match status" value="1"/>
</dbReference>
<accession>A0ABM7VM52</accession>
<dbReference type="InterPro" id="IPR051531">
    <property type="entry name" value="N-acetyltransferase"/>
</dbReference>
<dbReference type="PROSITE" id="PS51186">
    <property type="entry name" value="GNAT"/>
    <property type="match status" value="1"/>
</dbReference>
<proteinExistence type="predicted"/>
<gene>
    <name evidence="2" type="ORF">PEPS_42660</name>
</gene>
<dbReference type="InterPro" id="IPR016181">
    <property type="entry name" value="Acyl_CoA_acyltransferase"/>
</dbReference>
<dbReference type="Gene3D" id="3.40.630.30">
    <property type="match status" value="1"/>
</dbReference>
<organism evidence="2 3">
    <name type="scientific">Persicobacter psychrovividus</name>
    <dbReference type="NCBI Taxonomy" id="387638"/>
    <lineage>
        <taxon>Bacteria</taxon>
        <taxon>Pseudomonadati</taxon>
        <taxon>Bacteroidota</taxon>
        <taxon>Cytophagia</taxon>
        <taxon>Cytophagales</taxon>
        <taxon>Persicobacteraceae</taxon>
        <taxon>Persicobacter</taxon>
    </lineage>
</organism>
<evidence type="ECO:0000313" key="3">
    <source>
        <dbReference type="Proteomes" id="UP001354989"/>
    </source>
</evidence>
<feature type="domain" description="N-acetyltransferase" evidence="1">
    <location>
        <begin position="10"/>
        <end position="168"/>
    </location>
</feature>
<dbReference type="SUPFAM" id="SSF55729">
    <property type="entry name" value="Acyl-CoA N-acyltransferases (Nat)"/>
    <property type="match status" value="1"/>
</dbReference>
<reference evidence="2 3" key="1">
    <citation type="submission" date="2021-12" db="EMBL/GenBank/DDBJ databases">
        <title>Genome sequencing of bacteria with rrn-lacking chromosome and rrn-plasmid.</title>
        <authorList>
            <person name="Anda M."/>
            <person name="Iwasaki W."/>
        </authorList>
    </citation>
    <scope>NUCLEOTIDE SEQUENCE [LARGE SCALE GENOMIC DNA]</scope>
    <source>
        <strain evidence="2 3">NBRC 101262</strain>
        <plasmid evidence="2 3">pPP5</plasmid>
    </source>
</reference>
<dbReference type="InterPro" id="IPR000182">
    <property type="entry name" value="GNAT_dom"/>
</dbReference>
<sequence length="175" mass="20197">MDITLQSDQIRVRKITQSDIASLLVIYQNPINMRFIPNSDGEWTAQRLKEKLKRFNADYDKGIGVFAVETWDGKLIGEAGLFDSFKKADHLELGYIIDHVHWGKGYGAAVCKALMDYGFNQLYLSKLTARMYQGNIASVRLSQRCGMKKVNEGIANDWGFYEYEMKREDWLKLHC</sequence>
<dbReference type="RefSeq" id="WP_338399279.1">
    <property type="nucleotide sequence ID" value="NZ_AP025297.1"/>
</dbReference>
<dbReference type="CDD" id="cd04301">
    <property type="entry name" value="NAT_SF"/>
    <property type="match status" value="1"/>
</dbReference>
<dbReference type="Pfam" id="PF13302">
    <property type="entry name" value="Acetyltransf_3"/>
    <property type="match status" value="1"/>
</dbReference>
<evidence type="ECO:0000259" key="1">
    <source>
        <dbReference type="PROSITE" id="PS51186"/>
    </source>
</evidence>
<keyword evidence="2" id="KW-0614">Plasmid</keyword>
<dbReference type="PANTHER" id="PTHR43792:SF1">
    <property type="entry name" value="N-ACETYLTRANSFERASE DOMAIN-CONTAINING PROTEIN"/>
    <property type="match status" value="1"/>
</dbReference>
<keyword evidence="3" id="KW-1185">Reference proteome</keyword>